<accession>A0ABV2AGP8</accession>
<keyword evidence="1" id="KW-0175">Coiled coil</keyword>
<proteinExistence type="predicted"/>
<sequence length="160" mass="19076">MDEEIKKAKSHFAENILKEEHVNISSGVKLYTKEVIDFATSNNFDPFKLVEKDLGKEIKLFIESALRVKALDQSLEEIKEEKAKIVENVRICEEKTRILELQIRERKVLAALRKAKKMGHEKENLDNWDEDQFEKFEKKWRLRFDYLDSKTALLPIWNYF</sequence>
<evidence type="ECO:0000313" key="2">
    <source>
        <dbReference type="EMBL" id="MES1918563.1"/>
    </source>
</evidence>
<gene>
    <name evidence="2" type="ORF">MHBO_000516</name>
</gene>
<feature type="coiled-coil region" evidence="1">
    <location>
        <begin position="68"/>
        <end position="95"/>
    </location>
</feature>
<comment type="caution">
    <text evidence="2">The sequence shown here is derived from an EMBL/GenBank/DDBJ whole genome shotgun (WGS) entry which is preliminary data.</text>
</comment>
<dbReference type="EMBL" id="JBDODL010000085">
    <property type="protein sequence ID" value="MES1918563.1"/>
    <property type="molecule type" value="Genomic_DNA"/>
</dbReference>
<protein>
    <submittedName>
        <fullName evidence="2">Uncharacterized protein</fullName>
    </submittedName>
</protein>
<organism evidence="2 3">
    <name type="scientific">Bonamia ostreae</name>
    <dbReference type="NCBI Taxonomy" id="126728"/>
    <lineage>
        <taxon>Eukaryota</taxon>
        <taxon>Sar</taxon>
        <taxon>Rhizaria</taxon>
        <taxon>Endomyxa</taxon>
        <taxon>Ascetosporea</taxon>
        <taxon>Haplosporida</taxon>
        <taxon>Bonamia</taxon>
    </lineage>
</organism>
<dbReference type="Proteomes" id="UP001439008">
    <property type="component" value="Unassembled WGS sequence"/>
</dbReference>
<keyword evidence="3" id="KW-1185">Reference proteome</keyword>
<evidence type="ECO:0000256" key="1">
    <source>
        <dbReference type="SAM" id="Coils"/>
    </source>
</evidence>
<reference evidence="2 3" key="1">
    <citation type="journal article" date="2024" name="BMC Biol.">
        <title>Comparative genomics of Ascetosporea gives new insight into the evolutionary basis for animal parasitism in Rhizaria.</title>
        <authorList>
            <person name="Hiltunen Thoren M."/>
            <person name="Onut-Brannstrom I."/>
            <person name="Alfjorden A."/>
            <person name="Peckova H."/>
            <person name="Swords F."/>
            <person name="Hooper C."/>
            <person name="Holzer A.S."/>
            <person name="Bass D."/>
            <person name="Burki F."/>
        </authorList>
    </citation>
    <scope>NUCLEOTIDE SEQUENCE [LARGE SCALE GENOMIC DNA]</scope>
    <source>
        <strain evidence="2">20-A016</strain>
    </source>
</reference>
<name>A0ABV2AGP8_9EUKA</name>
<evidence type="ECO:0000313" key="3">
    <source>
        <dbReference type="Proteomes" id="UP001439008"/>
    </source>
</evidence>